<reference evidence="2 3" key="1">
    <citation type="submission" date="2017-01" db="EMBL/GenBank/DDBJ databases">
        <title>A new Hymenobacter.</title>
        <authorList>
            <person name="Liang Y."/>
            <person name="Feng F."/>
        </authorList>
    </citation>
    <scope>NUCLEOTIDE SEQUENCE [LARGE SCALE GENOMIC DNA]</scope>
    <source>
        <strain evidence="2">MIMBbqt21</strain>
    </source>
</reference>
<accession>A0A243W8T9</accession>
<evidence type="ECO:0000313" key="3">
    <source>
        <dbReference type="Proteomes" id="UP000194873"/>
    </source>
</evidence>
<proteinExistence type="predicted"/>
<evidence type="ECO:0000259" key="1">
    <source>
        <dbReference type="Pfam" id="PF13472"/>
    </source>
</evidence>
<dbReference type="InterPro" id="IPR036514">
    <property type="entry name" value="SGNH_hydro_sf"/>
</dbReference>
<feature type="domain" description="SGNH hydrolase-type esterase" evidence="1">
    <location>
        <begin position="68"/>
        <end position="215"/>
    </location>
</feature>
<dbReference type="Pfam" id="PF13472">
    <property type="entry name" value="Lipase_GDSL_2"/>
    <property type="match status" value="1"/>
</dbReference>
<dbReference type="InterPro" id="IPR051532">
    <property type="entry name" value="Ester_Hydrolysis_Enzymes"/>
</dbReference>
<sequence>MSSFTISFKRSWLTLLFVWFAFNCLHAQTLAEPFAEEIAAFAHQDSLLAPPARSIVFTGSSSIRMWKTLTTDFPSRPVLNRGFGGSQLSDANRYFDRLVTPYHPRQVVLYAGDNDINAGVSPEKVTEEFRTFAERFHRELPGSRLLFISIKPSLARFAQYEKMQAANKQIQQYTKTHRWAQFVDVGPAMLGADGKPRPELFQSDGLHMTPAGYALWTKIIRPYLAR</sequence>
<keyword evidence="3" id="KW-1185">Reference proteome</keyword>
<protein>
    <recommendedName>
        <fullName evidence="1">SGNH hydrolase-type esterase domain-containing protein</fullName>
    </recommendedName>
</protein>
<dbReference type="OrthoDB" id="9790057at2"/>
<gene>
    <name evidence="2" type="ORF">BXP70_20800</name>
</gene>
<dbReference type="PANTHER" id="PTHR30383:SF5">
    <property type="entry name" value="SGNH HYDROLASE-TYPE ESTERASE DOMAIN-CONTAINING PROTEIN"/>
    <property type="match status" value="1"/>
</dbReference>
<comment type="caution">
    <text evidence="2">The sequence shown here is derived from an EMBL/GenBank/DDBJ whole genome shotgun (WGS) entry which is preliminary data.</text>
</comment>
<dbReference type="PANTHER" id="PTHR30383">
    <property type="entry name" value="THIOESTERASE 1/PROTEASE 1/LYSOPHOSPHOLIPASE L1"/>
    <property type="match status" value="1"/>
</dbReference>
<evidence type="ECO:0000313" key="2">
    <source>
        <dbReference type="EMBL" id="OUJ71793.1"/>
    </source>
</evidence>
<organism evidence="2 3">
    <name type="scientific">Hymenobacter crusticola</name>
    <dbReference type="NCBI Taxonomy" id="1770526"/>
    <lineage>
        <taxon>Bacteria</taxon>
        <taxon>Pseudomonadati</taxon>
        <taxon>Bacteroidota</taxon>
        <taxon>Cytophagia</taxon>
        <taxon>Cytophagales</taxon>
        <taxon>Hymenobacteraceae</taxon>
        <taxon>Hymenobacter</taxon>
    </lineage>
</organism>
<dbReference type="AlphaFoldDB" id="A0A243W8T9"/>
<dbReference type="SUPFAM" id="SSF52266">
    <property type="entry name" value="SGNH hydrolase"/>
    <property type="match status" value="1"/>
</dbReference>
<dbReference type="CDD" id="cd04502">
    <property type="entry name" value="SGNH_hydrolase_like_7"/>
    <property type="match status" value="1"/>
</dbReference>
<dbReference type="Proteomes" id="UP000194873">
    <property type="component" value="Unassembled WGS sequence"/>
</dbReference>
<dbReference type="RefSeq" id="WP_086596041.1">
    <property type="nucleotide sequence ID" value="NZ_MTSE01000014.1"/>
</dbReference>
<dbReference type="Gene3D" id="3.40.50.1110">
    <property type="entry name" value="SGNH hydrolase"/>
    <property type="match status" value="1"/>
</dbReference>
<dbReference type="EMBL" id="MTSE01000014">
    <property type="protein sequence ID" value="OUJ71793.1"/>
    <property type="molecule type" value="Genomic_DNA"/>
</dbReference>
<dbReference type="InterPro" id="IPR013830">
    <property type="entry name" value="SGNH_hydro"/>
</dbReference>
<dbReference type="GO" id="GO:0004622">
    <property type="term" value="F:phosphatidylcholine lysophospholipase activity"/>
    <property type="evidence" value="ECO:0007669"/>
    <property type="project" value="TreeGrafter"/>
</dbReference>
<name>A0A243W8T9_9BACT</name>